<gene>
    <name evidence="1" type="primary">ORF26319</name>
</gene>
<dbReference type="AlphaFoldDB" id="A0A0B6YIB6"/>
<protein>
    <recommendedName>
        <fullName evidence="2">SPRY domain-containing protein</fullName>
    </recommendedName>
</protein>
<feature type="non-terminal residue" evidence="1">
    <location>
        <position position="1"/>
    </location>
</feature>
<reference evidence="1" key="1">
    <citation type="submission" date="2014-12" db="EMBL/GenBank/DDBJ databases">
        <title>Insight into the proteome of Arion vulgaris.</title>
        <authorList>
            <person name="Aradska J."/>
            <person name="Bulat T."/>
            <person name="Smidak R."/>
            <person name="Sarate P."/>
            <person name="Gangsoo J."/>
            <person name="Sialana F."/>
            <person name="Bilban M."/>
            <person name="Lubec G."/>
        </authorList>
    </citation>
    <scope>NUCLEOTIDE SEQUENCE</scope>
    <source>
        <tissue evidence="1">Skin</tissue>
    </source>
</reference>
<proteinExistence type="predicted"/>
<accession>A0A0B6YIB6</accession>
<sequence length="79" mass="9086">QTEQQSEHKTFKEGDRMGCGVIFPSINDSHFREPILIMVYFTKNGKLTYKRRIRQPRGGFFPCVGFAEQGDSVKLDVDC</sequence>
<dbReference type="EMBL" id="HACG01009034">
    <property type="protein sequence ID" value="CEK55899.1"/>
    <property type="molecule type" value="Transcribed_RNA"/>
</dbReference>
<dbReference type="InterPro" id="IPR043136">
    <property type="entry name" value="B30.2/SPRY_sf"/>
</dbReference>
<evidence type="ECO:0008006" key="2">
    <source>
        <dbReference type="Google" id="ProtNLM"/>
    </source>
</evidence>
<feature type="non-terminal residue" evidence="1">
    <location>
        <position position="79"/>
    </location>
</feature>
<dbReference type="Gene3D" id="2.60.120.920">
    <property type="match status" value="1"/>
</dbReference>
<evidence type="ECO:0000313" key="1">
    <source>
        <dbReference type="EMBL" id="CEK55899.1"/>
    </source>
</evidence>
<name>A0A0B6YIB6_9EUPU</name>
<organism evidence="1">
    <name type="scientific">Arion vulgaris</name>
    <dbReference type="NCBI Taxonomy" id="1028688"/>
    <lineage>
        <taxon>Eukaryota</taxon>
        <taxon>Metazoa</taxon>
        <taxon>Spiralia</taxon>
        <taxon>Lophotrochozoa</taxon>
        <taxon>Mollusca</taxon>
        <taxon>Gastropoda</taxon>
        <taxon>Heterobranchia</taxon>
        <taxon>Euthyneura</taxon>
        <taxon>Panpulmonata</taxon>
        <taxon>Eupulmonata</taxon>
        <taxon>Stylommatophora</taxon>
        <taxon>Helicina</taxon>
        <taxon>Arionoidea</taxon>
        <taxon>Arionidae</taxon>
        <taxon>Arion</taxon>
    </lineage>
</organism>